<feature type="signal peptide" evidence="1">
    <location>
        <begin position="1"/>
        <end position="21"/>
    </location>
</feature>
<dbReference type="InterPro" id="IPR053147">
    <property type="entry name" value="Hsp_HslJ-like"/>
</dbReference>
<dbReference type="Pfam" id="PF03724">
    <property type="entry name" value="META"/>
    <property type="match status" value="1"/>
</dbReference>
<dbReference type="PANTHER" id="PTHR35535:SF1">
    <property type="entry name" value="HEAT SHOCK PROTEIN HSLJ"/>
    <property type="match status" value="1"/>
</dbReference>
<dbReference type="InterPro" id="IPR038670">
    <property type="entry name" value="HslJ-like_sf"/>
</dbReference>
<dbReference type="PROSITE" id="PS51257">
    <property type="entry name" value="PROKAR_LIPOPROTEIN"/>
    <property type="match status" value="1"/>
</dbReference>
<feature type="chain" id="PRO_5018702535" evidence="1">
    <location>
        <begin position="22"/>
        <end position="139"/>
    </location>
</feature>
<keyword evidence="1" id="KW-0732">Signal</keyword>
<reference evidence="3 4" key="1">
    <citation type="submission" date="2019-01" db="EMBL/GenBank/DDBJ databases">
        <title>Whole Genome of Ornithobacterium rhinotracheale FARPER-174b.</title>
        <authorList>
            <person name="Tataje-Lavanda L.A."/>
            <person name="Montalvan A."/>
            <person name="Montesinos R."/>
            <person name="Zimic M."/>
            <person name="Fernandez-Sanchez M."/>
            <person name="Fernandez-Diaz M."/>
        </authorList>
    </citation>
    <scope>NUCLEOTIDE SEQUENCE [LARGE SCALE GENOMIC DNA]</scope>
    <source>
        <strain evidence="3 4">FARPER-174b</strain>
    </source>
</reference>
<dbReference type="RefSeq" id="WP_128501537.1">
    <property type="nucleotide sequence ID" value="NZ_CP035107.1"/>
</dbReference>
<sequence length="139" mass="15479">MKKLSILFVMAILLFSCDALSPIAKGSADISKLYGNWILQNNKDAEVGFNSAPLSISFQKEGGELKVNGFAGCNRFFGACTAQAGVINLDNLASTRMACPQLDIEKRYLSLLSKSNRYEIKGKDLYFYQNNLLLLHFKR</sequence>
<dbReference type="EMBL" id="CP035107">
    <property type="protein sequence ID" value="QAR31088.1"/>
    <property type="molecule type" value="Genomic_DNA"/>
</dbReference>
<organism evidence="3 4">
    <name type="scientific">Ornithobacterium rhinotracheale</name>
    <dbReference type="NCBI Taxonomy" id="28251"/>
    <lineage>
        <taxon>Bacteria</taxon>
        <taxon>Pseudomonadati</taxon>
        <taxon>Bacteroidota</taxon>
        <taxon>Flavobacteriia</taxon>
        <taxon>Flavobacteriales</taxon>
        <taxon>Weeksellaceae</taxon>
        <taxon>Ornithobacterium</taxon>
    </lineage>
</organism>
<dbReference type="Gene3D" id="2.40.128.270">
    <property type="match status" value="1"/>
</dbReference>
<gene>
    <name evidence="3" type="ORF">EQP59_06955</name>
</gene>
<evidence type="ECO:0000313" key="4">
    <source>
        <dbReference type="Proteomes" id="UP000287701"/>
    </source>
</evidence>
<evidence type="ECO:0000256" key="1">
    <source>
        <dbReference type="SAM" id="SignalP"/>
    </source>
</evidence>
<evidence type="ECO:0000313" key="3">
    <source>
        <dbReference type="EMBL" id="QAR31088.1"/>
    </source>
</evidence>
<dbReference type="InterPro" id="IPR005184">
    <property type="entry name" value="DUF306_Meta_HslJ"/>
</dbReference>
<name>A0A3R5USA1_ORNRH</name>
<proteinExistence type="predicted"/>
<dbReference type="AlphaFoldDB" id="A0A3R5USA1"/>
<dbReference type="OrthoDB" id="880459at2"/>
<evidence type="ECO:0000259" key="2">
    <source>
        <dbReference type="Pfam" id="PF03724"/>
    </source>
</evidence>
<dbReference type="PANTHER" id="PTHR35535">
    <property type="entry name" value="HEAT SHOCK PROTEIN HSLJ"/>
    <property type="match status" value="1"/>
</dbReference>
<protein>
    <submittedName>
        <fullName evidence="3">META domain-containing protein</fullName>
    </submittedName>
</protein>
<accession>A0A3R5USA1</accession>
<feature type="domain" description="DUF306" evidence="2">
    <location>
        <begin position="35"/>
        <end position="129"/>
    </location>
</feature>
<dbReference type="Proteomes" id="UP000287701">
    <property type="component" value="Chromosome"/>
</dbReference>